<dbReference type="InterPro" id="IPR053134">
    <property type="entry name" value="RNA-dir_DNA_polymerase"/>
</dbReference>
<evidence type="ECO:0000259" key="4">
    <source>
        <dbReference type="Pfam" id="PF13456"/>
    </source>
</evidence>
<dbReference type="AlphaFoldDB" id="A0A438FTP5"/>
<dbReference type="InterPro" id="IPR000477">
    <property type="entry name" value="RT_dom"/>
</dbReference>
<dbReference type="PANTHER" id="PTHR24559:SF457">
    <property type="entry name" value="RNA-DIRECTED DNA POLYMERASE HOMOLOG"/>
    <property type="match status" value="1"/>
</dbReference>
<evidence type="ECO:0000259" key="3">
    <source>
        <dbReference type="Pfam" id="PF00078"/>
    </source>
</evidence>
<dbReference type="Pfam" id="PF00078">
    <property type="entry name" value="RVT_1"/>
    <property type="match status" value="1"/>
</dbReference>
<accession>A0A438FTP5</accession>
<feature type="transmembrane region" description="Helical" evidence="2">
    <location>
        <begin position="731"/>
        <end position="754"/>
    </location>
</feature>
<dbReference type="Gene3D" id="3.30.70.270">
    <property type="match status" value="1"/>
</dbReference>
<dbReference type="EMBL" id="QGNW01000743">
    <property type="protein sequence ID" value="RVW63323.1"/>
    <property type="molecule type" value="Genomic_DNA"/>
</dbReference>
<proteinExistence type="predicted"/>
<feature type="domain" description="Reverse transcriptase" evidence="3">
    <location>
        <begin position="155"/>
        <end position="257"/>
    </location>
</feature>
<evidence type="ECO:0000313" key="6">
    <source>
        <dbReference type="Proteomes" id="UP000288805"/>
    </source>
</evidence>
<protein>
    <submittedName>
        <fullName evidence="5">Retrovirus-related Pol polyprotein from transposon 17.6</fullName>
    </submittedName>
</protein>
<keyword evidence="2" id="KW-0472">Membrane</keyword>
<evidence type="ECO:0000256" key="1">
    <source>
        <dbReference type="SAM" id="MobiDB-lite"/>
    </source>
</evidence>
<gene>
    <name evidence="5" type="primary">pol_307</name>
    <name evidence="5" type="ORF">CK203_058239</name>
</gene>
<sequence>MDLSIFEYLPVSCDIDLSAPSSPTSQIFDIDDEIAQHDSDDDSSSVSDSDPVDQRVSPAMRGTASSSCSEHIWTFAWSYEDMPGLDPSIVQHRLPLLPHARPVKQKLRRLHPRWSLQVKEEIQKQLSVGFLSVVEYPEWLANVVPVPKKDGKILMAPEDMEKTSFITEWGTYCYRVMPFGLKNAGATYQRAATTLFHDMMHRDVEVYVDDMIVKSRGRSDHLAALERFFERIRQFRLRLNPKKCTFGVTSGKLLGYMVSERGIEVDPDKIRAILTCLHRGQRRGQRLPGQTSVHQQIHCQIDRHLEYLLSPPVWRLLHQAVLYSYTCRSDVALGCMLAQLDDSGKDRAIYYLKVHQREHCRRSLASLPVSDARAIDDDFPDEDVAAVTSLSGWRISVRLAFSDRHPATNNIVEYEACILGLETALELGIRQMEVFGDSNLVLRQIQAQNQFADALATLASMIDIPVDATVRPLLIESRSAPAYCCLIDDAEPDDDHEDRLLLVDHGDGLLPFVQRCPECQIHEDLIHVPPSELHALTSPWPFSVWGIDIIGKISPKSSSGHEFILVAIDYFTKWVEAASYARLTSSGVASFRATPYSLVYGMEAMLPVEIEMGSLRVALEQQIPEADWAQARFDQLNLLDERRLRAADHVQILEEVQTNWSGPYFIRELTPRGRCMVDGFRWKPILRANQCGSAKEVLCLRPMVAGWVAIISRPILGSILRIIITHITTSSFCFICLLVDIIFTLGILSFLSFLSPYHLSLRYVPRLKTTLRPWDQMSSSGSLYLDRIVSSMMIDLVSPDFFDLSYLWCHTGAYPISFGGSWILTDLRDHHLLDAHQDVDMIVTLRSL</sequence>
<dbReference type="InterPro" id="IPR012337">
    <property type="entry name" value="RNaseH-like_sf"/>
</dbReference>
<dbReference type="GO" id="GO:0003676">
    <property type="term" value="F:nucleic acid binding"/>
    <property type="evidence" value="ECO:0007669"/>
    <property type="project" value="InterPro"/>
</dbReference>
<dbReference type="CDD" id="cd01647">
    <property type="entry name" value="RT_LTR"/>
    <property type="match status" value="1"/>
</dbReference>
<comment type="caution">
    <text evidence="5">The sequence shown here is derived from an EMBL/GenBank/DDBJ whole genome shotgun (WGS) entry which is preliminary data.</text>
</comment>
<dbReference type="PANTHER" id="PTHR24559">
    <property type="entry name" value="TRANSPOSON TY3-I GAG-POL POLYPROTEIN"/>
    <property type="match status" value="1"/>
</dbReference>
<dbReference type="Gene3D" id="3.30.420.10">
    <property type="entry name" value="Ribonuclease H-like superfamily/Ribonuclease H"/>
    <property type="match status" value="2"/>
</dbReference>
<dbReference type="InterPro" id="IPR043502">
    <property type="entry name" value="DNA/RNA_pol_sf"/>
</dbReference>
<dbReference type="SUPFAM" id="SSF53098">
    <property type="entry name" value="Ribonuclease H-like"/>
    <property type="match status" value="1"/>
</dbReference>
<evidence type="ECO:0000313" key="5">
    <source>
        <dbReference type="EMBL" id="RVW63323.1"/>
    </source>
</evidence>
<dbReference type="InterPro" id="IPR036397">
    <property type="entry name" value="RNaseH_sf"/>
</dbReference>
<dbReference type="SUPFAM" id="SSF56672">
    <property type="entry name" value="DNA/RNA polymerases"/>
    <property type="match status" value="1"/>
</dbReference>
<keyword evidence="2" id="KW-0812">Transmembrane</keyword>
<reference evidence="5 6" key="1">
    <citation type="journal article" date="2018" name="PLoS Genet.">
        <title>Population sequencing reveals clonal diversity and ancestral inbreeding in the grapevine cultivar Chardonnay.</title>
        <authorList>
            <person name="Roach M.J."/>
            <person name="Johnson D.L."/>
            <person name="Bohlmann J."/>
            <person name="van Vuuren H.J."/>
            <person name="Jones S.J."/>
            <person name="Pretorius I.S."/>
            <person name="Schmidt S.A."/>
            <person name="Borneman A.R."/>
        </authorList>
    </citation>
    <scope>NUCLEOTIDE SEQUENCE [LARGE SCALE GENOMIC DNA]</scope>
    <source>
        <strain evidence="6">cv. Chardonnay</strain>
        <tissue evidence="5">Leaf</tissue>
    </source>
</reference>
<feature type="domain" description="RNase H type-1" evidence="4">
    <location>
        <begin position="407"/>
        <end position="458"/>
    </location>
</feature>
<dbReference type="InterPro" id="IPR002156">
    <property type="entry name" value="RNaseH_domain"/>
</dbReference>
<evidence type="ECO:0000256" key="2">
    <source>
        <dbReference type="SAM" id="Phobius"/>
    </source>
</evidence>
<organism evidence="5 6">
    <name type="scientific">Vitis vinifera</name>
    <name type="common">Grape</name>
    <dbReference type="NCBI Taxonomy" id="29760"/>
    <lineage>
        <taxon>Eukaryota</taxon>
        <taxon>Viridiplantae</taxon>
        <taxon>Streptophyta</taxon>
        <taxon>Embryophyta</taxon>
        <taxon>Tracheophyta</taxon>
        <taxon>Spermatophyta</taxon>
        <taxon>Magnoliopsida</taxon>
        <taxon>eudicotyledons</taxon>
        <taxon>Gunneridae</taxon>
        <taxon>Pentapetalae</taxon>
        <taxon>rosids</taxon>
        <taxon>Vitales</taxon>
        <taxon>Vitaceae</taxon>
        <taxon>Viteae</taxon>
        <taxon>Vitis</taxon>
    </lineage>
</organism>
<feature type="transmembrane region" description="Helical" evidence="2">
    <location>
        <begin position="704"/>
        <end position="724"/>
    </location>
</feature>
<dbReference type="GO" id="GO:0004523">
    <property type="term" value="F:RNA-DNA hybrid ribonuclease activity"/>
    <property type="evidence" value="ECO:0007669"/>
    <property type="project" value="InterPro"/>
</dbReference>
<dbReference type="InterPro" id="IPR043128">
    <property type="entry name" value="Rev_trsase/Diguanyl_cyclase"/>
</dbReference>
<name>A0A438FTP5_VITVI</name>
<keyword evidence="2" id="KW-1133">Transmembrane helix</keyword>
<dbReference type="Proteomes" id="UP000288805">
    <property type="component" value="Unassembled WGS sequence"/>
</dbReference>
<feature type="compositionally biased region" description="Low complexity" evidence="1">
    <location>
        <begin position="44"/>
        <end position="57"/>
    </location>
</feature>
<dbReference type="Gene3D" id="3.10.10.10">
    <property type="entry name" value="HIV Type 1 Reverse Transcriptase, subunit A, domain 1"/>
    <property type="match status" value="1"/>
</dbReference>
<feature type="region of interest" description="Disordered" evidence="1">
    <location>
        <begin position="36"/>
        <end position="63"/>
    </location>
</feature>
<dbReference type="Pfam" id="PF13456">
    <property type="entry name" value="RVT_3"/>
    <property type="match status" value="1"/>
</dbReference>